<dbReference type="NCBIfam" id="TIGR01396">
    <property type="entry name" value="FlgB"/>
    <property type="match status" value="1"/>
</dbReference>
<comment type="caution">
    <text evidence="8">The sequence shown here is derived from an EMBL/GenBank/DDBJ whole genome shotgun (WGS) entry which is preliminary data.</text>
</comment>
<evidence type="ECO:0000313" key="8">
    <source>
        <dbReference type="EMBL" id="MDR9851381.1"/>
    </source>
</evidence>
<dbReference type="EMBL" id="JAVLSJ010000017">
    <property type="protein sequence ID" value="MDR9851381.1"/>
    <property type="molecule type" value="Genomic_DNA"/>
</dbReference>
<evidence type="ECO:0000259" key="7">
    <source>
        <dbReference type="Pfam" id="PF00460"/>
    </source>
</evidence>
<sequence length="141" mass="15492">MNINGMNALSSDGGEKDEKFWKNAVRLVEQRLGLLASNIANADTPNYKARDIDFSSALKQAMTNSKLPVLSKGYATVPKDLPVDALVLYRSPTQPSADGNTVDVDQESAAFSHEAIRYQFFLDKAVGEYKEIGDLYKNMVG</sequence>
<comment type="similarity">
    <text evidence="2 6">Belongs to the flagella basal body rod proteins family.</text>
</comment>
<dbReference type="RefSeq" id="WP_287027055.1">
    <property type="nucleotide sequence ID" value="NZ_JAVLSJ010000017.1"/>
</dbReference>
<dbReference type="PANTHER" id="PTHR30435:SF12">
    <property type="entry name" value="FLAGELLAR BASAL BODY ROD PROTEIN FLGB"/>
    <property type="match status" value="1"/>
</dbReference>
<reference evidence="8" key="1">
    <citation type="submission" date="2023-09" db="EMBL/GenBank/DDBJ databases">
        <title>Description of first Herbaspirillum huttiense subsp. nephrolepsisexaltata and Herbaspirillum huttiense subsp. lycopersicon.</title>
        <authorList>
            <person name="Poudel M."/>
            <person name="Sharma A."/>
            <person name="Goss E."/>
            <person name="Tapia J.H."/>
            <person name="Harmon C.M."/>
            <person name="Jones J.B."/>
        </authorList>
    </citation>
    <scope>NUCLEOTIDE SEQUENCE</scope>
    <source>
        <strain evidence="8">SE1</strain>
    </source>
</reference>
<evidence type="ECO:0000256" key="4">
    <source>
        <dbReference type="ARBA" id="ARBA00023143"/>
    </source>
</evidence>
<keyword evidence="8" id="KW-0282">Flagellum</keyword>
<gene>
    <name evidence="8" type="primary">flgB</name>
    <name evidence="8" type="ORF">RI048_24360</name>
</gene>
<evidence type="ECO:0000256" key="1">
    <source>
        <dbReference type="ARBA" id="ARBA00004117"/>
    </source>
</evidence>
<accession>A0ABU2ETA0</accession>
<keyword evidence="4 6" id="KW-0975">Bacterial flagellum</keyword>
<dbReference type="PANTHER" id="PTHR30435">
    <property type="entry name" value="FLAGELLAR PROTEIN"/>
    <property type="match status" value="1"/>
</dbReference>
<proteinExistence type="inferred from homology"/>
<evidence type="ECO:0000256" key="3">
    <source>
        <dbReference type="ARBA" id="ARBA00014376"/>
    </source>
</evidence>
<protein>
    <recommendedName>
        <fullName evidence="3 6">Flagellar basal body rod protein FlgB</fullName>
    </recommendedName>
</protein>
<dbReference type="InterPro" id="IPR001444">
    <property type="entry name" value="Flag_bb_rod_N"/>
</dbReference>
<comment type="subunit">
    <text evidence="6">The basal body constitutes a major portion of the flagellar organelle and consists of a number of rings mounted on a central rod.</text>
</comment>
<comment type="function">
    <text evidence="5 6">Structural component of flagellum, the bacterial motility apparatus. Part of the rod structure of flagellar basal body.</text>
</comment>
<dbReference type="InterPro" id="IPR006300">
    <property type="entry name" value="FlgB"/>
</dbReference>
<keyword evidence="9" id="KW-1185">Reference proteome</keyword>
<organism evidence="8 9">
    <name type="scientific">Herbaspirillum huttiense subsp. lycopersici</name>
    <dbReference type="NCBI Taxonomy" id="3074428"/>
    <lineage>
        <taxon>Bacteria</taxon>
        <taxon>Pseudomonadati</taxon>
        <taxon>Pseudomonadota</taxon>
        <taxon>Betaproteobacteria</taxon>
        <taxon>Burkholderiales</taxon>
        <taxon>Oxalobacteraceae</taxon>
        <taxon>Herbaspirillum</taxon>
    </lineage>
</organism>
<evidence type="ECO:0000256" key="2">
    <source>
        <dbReference type="ARBA" id="ARBA00009677"/>
    </source>
</evidence>
<keyword evidence="8" id="KW-0969">Cilium</keyword>
<name>A0ABU2ETA0_9BURK</name>
<evidence type="ECO:0000256" key="6">
    <source>
        <dbReference type="PIRNR" id="PIRNR002889"/>
    </source>
</evidence>
<dbReference type="PIRSF" id="PIRSF002889">
    <property type="entry name" value="Rod_FlgB"/>
    <property type="match status" value="1"/>
</dbReference>
<dbReference type="Proteomes" id="UP001246576">
    <property type="component" value="Unassembled WGS sequence"/>
</dbReference>
<keyword evidence="8" id="KW-0966">Cell projection</keyword>
<evidence type="ECO:0000313" key="9">
    <source>
        <dbReference type="Proteomes" id="UP001246576"/>
    </source>
</evidence>
<comment type="subcellular location">
    <subcellularLocation>
        <location evidence="1 6">Bacterial flagellum basal body</location>
    </subcellularLocation>
</comment>
<feature type="domain" description="Flagellar basal body rod protein N-terminal" evidence="7">
    <location>
        <begin position="31"/>
        <end position="48"/>
    </location>
</feature>
<evidence type="ECO:0000256" key="5">
    <source>
        <dbReference type="ARBA" id="ARBA00024934"/>
    </source>
</evidence>
<dbReference type="Pfam" id="PF00460">
    <property type="entry name" value="Flg_bb_rod"/>
    <property type="match status" value="1"/>
</dbReference>